<proteinExistence type="predicted"/>
<sequence>MPCVGPQLTGVASSKLQPRDLPGSERVTECKPGIPKSRETFVVHTNWDVKTAPVGGIPTRQNELGQNVNTVIMIKKLRGYMKLHKEECTGSWNGLGGRDRENSRKITLTNKFWIFLTQKLYECILGESRASNYG</sequence>
<accession>X1PQ61</accession>
<dbReference type="EMBL" id="BARV01029606">
    <property type="protein sequence ID" value="GAI33004.1"/>
    <property type="molecule type" value="Genomic_DNA"/>
</dbReference>
<dbReference type="AlphaFoldDB" id="X1PQ61"/>
<feature type="non-terminal residue" evidence="2">
    <location>
        <position position="134"/>
    </location>
</feature>
<gene>
    <name evidence="2" type="ORF">S06H3_47167</name>
</gene>
<reference evidence="2" key="1">
    <citation type="journal article" date="2014" name="Front. Microbiol.">
        <title>High frequency of phylogenetically diverse reductive dehalogenase-homologous genes in deep subseafloor sedimentary metagenomes.</title>
        <authorList>
            <person name="Kawai M."/>
            <person name="Futagami T."/>
            <person name="Toyoda A."/>
            <person name="Takaki Y."/>
            <person name="Nishi S."/>
            <person name="Hori S."/>
            <person name="Arai W."/>
            <person name="Tsubouchi T."/>
            <person name="Morono Y."/>
            <person name="Uchiyama I."/>
            <person name="Ito T."/>
            <person name="Fujiyama A."/>
            <person name="Inagaki F."/>
            <person name="Takami H."/>
        </authorList>
    </citation>
    <scope>NUCLEOTIDE SEQUENCE</scope>
    <source>
        <strain evidence="2">Expedition CK06-06</strain>
    </source>
</reference>
<organism evidence="2">
    <name type="scientific">marine sediment metagenome</name>
    <dbReference type="NCBI Taxonomy" id="412755"/>
    <lineage>
        <taxon>unclassified sequences</taxon>
        <taxon>metagenomes</taxon>
        <taxon>ecological metagenomes</taxon>
    </lineage>
</organism>
<feature type="region of interest" description="Disordered" evidence="1">
    <location>
        <begin position="1"/>
        <end position="30"/>
    </location>
</feature>
<name>X1PQ61_9ZZZZ</name>
<evidence type="ECO:0000256" key="1">
    <source>
        <dbReference type="SAM" id="MobiDB-lite"/>
    </source>
</evidence>
<evidence type="ECO:0000313" key="2">
    <source>
        <dbReference type="EMBL" id="GAI33004.1"/>
    </source>
</evidence>
<comment type="caution">
    <text evidence="2">The sequence shown here is derived from an EMBL/GenBank/DDBJ whole genome shotgun (WGS) entry which is preliminary data.</text>
</comment>
<protein>
    <submittedName>
        <fullName evidence="2">Uncharacterized protein</fullName>
    </submittedName>
</protein>